<dbReference type="Gene3D" id="3.40.50.150">
    <property type="entry name" value="Vaccinia Virus protein VP39"/>
    <property type="match status" value="1"/>
</dbReference>
<protein>
    <submittedName>
        <fullName evidence="2">FkbM family methyltransferase</fullName>
    </submittedName>
</protein>
<dbReference type="InterPro" id="IPR006342">
    <property type="entry name" value="FkbM_mtfrase"/>
</dbReference>
<organism evidence="2 3">
    <name type="scientific">Cylindrospermopsis curvispora GIHE-G1</name>
    <dbReference type="NCBI Taxonomy" id="2666332"/>
    <lineage>
        <taxon>Bacteria</taxon>
        <taxon>Bacillati</taxon>
        <taxon>Cyanobacteriota</taxon>
        <taxon>Cyanophyceae</taxon>
        <taxon>Nostocales</taxon>
        <taxon>Aphanizomenonaceae</taxon>
        <taxon>Cylindrospermopsis</taxon>
    </lineage>
</organism>
<name>A0A7H0F4W6_9CYAN</name>
<evidence type="ECO:0000259" key="1">
    <source>
        <dbReference type="Pfam" id="PF05050"/>
    </source>
</evidence>
<dbReference type="Pfam" id="PF05050">
    <property type="entry name" value="Methyltransf_21"/>
    <property type="match status" value="1"/>
</dbReference>
<evidence type="ECO:0000313" key="3">
    <source>
        <dbReference type="Proteomes" id="UP000516013"/>
    </source>
</evidence>
<feature type="domain" description="Methyltransferase FkbM" evidence="1">
    <location>
        <begin position="13"/>
        <end position="95"/>
    </location>
</feature>
<keyword evidence="2" id="KW-0489">Methyltransferase</keyword>
<dbReference type="SUPFAM" id="SSF53335">
    <property type="entry name" value="S-adenosyl-L-methionine-dependent methyltransferases"/>
    <property type="match status" value="1"/>
</dbReference>
<accession>A0A7H0F4W6</accession>
<keyword evidence="2" id="KW-0808">Transferase</keyword>
<dbReference type="GO" id="GO:0008168">
    <property type="term" value="F:methyltransferase activity"/>
    <property type="evidence" value="ECO:0007669"/>
    <property type="project" value="UniProtKB-KW"/>
</dbReference>
<proteinExistence type="predicted"/>
<gene>
    <name evidence="2" type="ORF">IAR63_02110</name>
</gene>
<dbReference type="AlphaFoldDB" id="A0A7H0F4W6"/>
<dbReference type="GO" id="GO:0032259">
    <property type="term" value="P:methylation"/>
    <property type="evidence" value="ECO:0007669"/>
    <property type="project" value="UniProtKB-KW"/>
</dbReference>
<dbReference type="InterPro" id="IPR029063">
    <property type="entry name" value="SAM-dependent_MTases_sf"/>
</dbReference>
<sequence length="129" mass="14684">MKGWASIPESYVTQVPIITLDRLLGNALENRRSLILVDIEGAEYMLLKGALATLKHHPRPVWMVEISTTEHQPFGTTINPNFSNTFDMFLRHGYKAFTAEDSSQPVSEDLIKRVQVGEAKLKTHNFIFR</sequence>
<dbReference type="KEGG" id="ccur:IAR63_02110"/>
<dbReference type="EMBL" id="CP060822">
    <property type="protein sequence ID" value="QNP31082.1"/>
    <property type="molecule type" value="Genomic_DNA"/>
</dbReference>
<evidence type="ECO:0000313" key="2">
    <source>
        <dbReference type="EMBL" id="QNP31082.1"/>
    </source>
</evidence>
<dbReference type="RefSeq" id="WP_187707325.1">
    <property type="nucleotide sequence ID" value="NZ_CP060822.1"/>
</dbReference>
<keyword evidence="3" id="KW-1185">Reference proteome</keyword>
<reference evidence="2 3" key="1">
    <citation type="submission" date="2020-08" db="EMBL/GenBank/DDBJ databases">
        <title>Complete genome sequence of Raphidiopsis curvispora isolated from drinking water reservoir in South Korea.</title>
        <authorList>
            <person name="Jeong J."/>
        </authorList>
    </citation>
    <scope>NUCLEOTIDE SEQUENCE [LARGE SCALE GENOMIC DNA]</scope>
    <source>
        <strain evidence="2 3">GIHE-G1</strain>
    </source>
</reference>
<dbReference type="Proteomes" id="UP000516013">
    <property type="component" value="Chromosome"/>
</dbReference>